<name>A0A2T5I647_9PROT</name>
<proteinExistence type="predicted"/>
<dbReference type="InterPro" id="IPR038713">
    <property type="entry name" value="Terminase_Gp1_N_sf"/>
</dbReference>
<feature type="region of interest" description="Disordered" evidence="3">
    <location>
        <begin position="102"/>
        <end position="134"/>
    </location>
</feature>
<evidence type="ECO:0000313" key="5">
    <source>
        <dbReference type="Proteomes" id="UP000244152"/>
    </source>
</evidence>
<comment type="caution">
    <text evidence="4">The sequence shown here is derived from an EMBL/GenBank/DDBJ whole genome shotgun (WGS) entry which is preliminary data.</text>
</comment>
<sequence>MKACKDAVVKHSEHAELTPRQQRFVVEYCVDLNATAAYARAGYRARGNSAEVSACRLLRNAKVQEAIEQKQNEVAKRCELTTENIVREASAVAFSDIRRLFNPDGSPKPIHEIDDATAAPSHRSKSARWSLTAR</sequence>
<dbReference type="GO" id="GO:0051276">
    <property type="term" value="P:chromosome organization"/>
    <property type="evidence" value="ECO:0007669"/>
    <property type="project" value="InterPro"/>
</dbReference>
<keyword evidence="1" id="KW-1188">Viral release from host cell</keyword>
<evidence type="ECO:0000313" key="4">
    <source>
        <dbReference type="EMBL" id="PTQ79306.1"/>
    </source>
</evidence>
<dbReference type="AlphaFoldDB" id="A0A2T5I647"/>
<protein>
    <submittedName>
        <fullName evidence="4">Terminase small subunit</fullName>
    </submittedName>
</protein>
<evidence type="ECO:0000256" key="3">
    <source>
        <dbReference type="SAM" id="MobiDB-lite"/>
    </source>
</evidence>
<organism evidence="4 5">
    <name type="scientific">Nitrosospira multiformis</name>
    <dbReference type="NCBI Taxonomy" id="1231"/>
    <lineage>
        <taxon>Bacteria</taxon>
        <taxon>Pseudomonadati</taxon>
        <taxon>Pseudomonadota</taxon>
        <taxon>Betaproteobacteria</taxon>
        <taxon>Nitrosomonadales</taxon>
        <taxon>Nitrosomonadaceae</taxon>
        <taxon>Nitrosospira</taxon>
    </lineage>
</organism>
<dbReference type="Gene3D" id="1.10.10.1400">
    <property type="entry name" value="Terminase, small subunit, N-terminal DNA-binding domain, HTH motif"/>
    <property type="match status" value="1"/>
</dbReference>
<gene>
    <name evidence="4" type="ORF">C8R21_13018</name>
</gene>
<dbReference type="PANTHER" id="PTHR41328:SF2">
    <property type="entry name" value="TERMINASE SMALL SUBUNIT"/>
    <property type="match status" value="1"/>
</dbReference>
<dbReference type="Proteomes" id="UP000244152">
    <property type="component" value="Unassembled WGS sequence"/>
</dbReference>
<evidence type="ECO:0000256" key="2">
    <source>
        <dbReference type="ARBA" id="ARBA00023219"/>
    </source>
</evidence>
<accession>A0A2T5I647</accession>
<dbReference type="InterPro" id="IPR005335">
    <property type="entry name" value="Terminase_ssu"/>
</dbReference>
<evidence type="ECO:0000256" key="1">
    <source>
        <dbReference type="ARBA" id="ARBA00022612"/>
    </source>
</evidence>
<keyword evidence="2" id="KW-0231">Viral genome packaging</keyword>
<dbReference type="EMBL" id="QAOK01000030">
    <property type="protein sequence ID" value="PTQ79306.1"/>
    <property type="molecule type" value="Genomic_DNA"/>
</dbReference>
<dbReference type="PANTHER" id="PTHR41328">
    <property type="entry name" value="TERMINASE SMALL SUBUNIT-RELATED"/>
    <property type="match status" value="1"/>
</dbReference>
<dbReference type="Pfam" id="PF03592">
    <property type="entry name" value="Terminase_2"/>
    <property type="match status" value="1"/>
</dbReference>
<dbReference type="InterPro" id="IPR052404">
    <property type="entry name" value="SPP1-like_terminase"/>
</dbReference>
<reference evidence="4 5" key="1">
    <citation type="submission" date="2018-04" db="EMBL/GenBank/DDBJ databases">
        <title>Active sludge and wastewater microbial communities from Klosterneuburg, Austria.</title>
        <authorList>
            <person name="Wagner M."/>
        </authorList>
    </citation>
    <scope>NUCLEOTIDE SEQUENCE [LARGE SCALE GENOMIC DNA]</scope>
    <source>
        <strain evidence="4 5">Nl12</strain>
    </source>
</reference>